<evidence type="ECO:0000256" key="7">
    <source>
        <dbReference type="SAM" id="Phobius"/>
    </source>
</evidence>
<dbReference type="NCBIfam" id="TIGR03025">
    <property type="entry name" value="EPS_sugtrans"/>
    <property type="match status" value="1"/>
</dbReference>
<keyword evidence="5 7" id="KW-1133">Transmembrane helix</keyword>
<dbReference type="PANTHER" id="PTHR30576:SF10">
    <property type="entry name" value="SLL5057 PROTEIN"/>
    <property type="match status" value="1"/>
</dbReference>
<keyword evidence="6 7" id="KW-0472">Membrane</keyword>
<evidence type="ECO:0000256" key="3">
    <source>
        <dbReference type="ARBA" id="ARBA00022679"/>
    </source>
</evidence>
<feature type="transmembrane region" description="Helical" evidence="7">
    <location>
        <begin position="267"/>
        <end position="288"/>
    </location>
</feature>
<dbReference type="GO" id="GO:0016020">
    <property type="term" value="C:membrane"/>
    <property type="evidence" value="ECO:0007669"/>
    <property type="project" value="UniProtKB-SubCell"/>
</dbReference>
<accession>A0A2M8MC83</accession>
<evidence type="ECO:0000256" key="4">
    <source>
        <dbReference type="ARBA" id="ARBA00022692"/>
    </source>
</evidence>
<gene>
    <name evidence="10" type="ORF">CUT44_01170</name>
    <name evidence="9" type="ORF">CUT44_09425</name>
</gene>
<dbReference type="EMBL" id="PGGW01000038">
    <property type="protein sequence ID" value="PJE97909.1"/>
    <property type="molecule type" value="Genomic_DNA"/>
</dbReference>
<evidence type="ECO:0000259" key="8">
    <source>
        <dbReference type="Pfam" id="PF02397"/>
    </source>
</evidence>
<keyword evidence="3 10" id="KW-0808">Transferase</keyword>
<keyword evidence="4 7" id="KW-0812">Transmembrane</keyword>
<comment type="caution">
    <text evidence="10">The sequence shown here is derived from an EMBL/GenBank/DDBJ whole genome shotgun (WGS) entry which is preliminary data.</text>
</comment>
<dbReference type="InterPro" id="IPR003362">
    <property type="entry name" value="Bact_transf"/>
</dbReference>
<dbReference type="PANTHER" id="PTHR30576">
    <property type="entry name" value="COLANIC BIOSYNTHESIS UDP-GLUCOSE LIPID CARRIER TRANSFERASE"/>
    <property type="match status" value="1"/>
</dbReference>
<evidence type="ECO:0000256" key="2">
    <source>
        <dbReference type="ARBA" id="ARBA00006464"/>
    </source>
</evidence>
<dbReference type="InterPro" id="IPR017475">
    <property type="entry name" value="EPS_sugar_tfrase"/>
</dbReference>
<comment type="similarity">
    <text evidence="2">Belongs to the bacterial sugar transferase family.</text>
</comment>
<evidence type="ECO:0000313" key="9">
    <source>
        <dbReference type="EMBL" id="PJE97909.1"/>
    </source>
</evidence>
<dbReference type="AlphaFoldDB" id="A0A2M8MC83"/>
<reference evidence="10 11" key="1">
    <citation type="submission" date="2017-11" db="EMBL/GenBank/DDBJ databases">
        <title>Streptomyces carmine sp. nov., a novel actinomycete isolated from Sophora alopecuroides in Xinjiang, China.</title>
        <authorList>
            <person name="Wang Y."/>
            <person name="Luo X."/>
            <person name="Wan C."/>
            <person name="Zhang L."/>
        </authorList>
    </citation>
    <scope>NUCLEOTIDE SEQUENCE [LARGE SCALE GENOMIC DNA]</scope>
    <source>
        <strain evidence="10 11">TRM SA0054</strain>
    </source>
</reference>
<evidence type="ECO:0000313" key="10">
    <source>
        <dbReference type="EMBL" id="PJF01736.1"/>
    </source>
</evidence>
<comment type="subcellular location">
    <subcellularLocation>
        <location evidence="1">Membrane</location>
        <topology evidence="1">Multi-pass membrane protein</topology>
    </subcellularLocation>
</comment>
<evidence type="ECO:0000256" key="5">
    <source>
        <dbReference type="ARBA" id="ARBA00022989"/>
    </source>
</evidence>
<dbReference type="Pfam" id="PF02397">
    <property type="entry name" value="Bac_transf"/>
    <property type="match status" value="1"/>
</dbReference>
<evidence type="ECO:0000256" key="6">
    <source>
        <dbReference type="ARBA" id="ARBA00023136"/>
    </source>
</evidence>
<feature type="domain" description="Bacterial sugar transferase" evidence="8">
    <location>
        <begin position="262"/>
        <end position="449"/>
    </location>
</feature>
<dbReference type="GO" id="GO:0016780">
    <property type="term" value="F:phosphotransferase activity, for other substituted phosphate groups"/>
    <property type="evidence" value="ECO:0007669"/>
    <property type="project" value="TreeGrafter"/>
</dbReference>
<dbReference type="EMBL" id="PGGW01000008">
    <property type="protein sequence ID" value="PJF01736.1"/>
    <property type="molecule type" value="Genomic_DNA"/>
</dbReference>
<name>A0A2M8MC83_9ACTN</name>
<keyword evidence="11" id="KW-1185">Reference proteome</keyword>
<feature type="transmembrane region" description="Helical" evidence="7">
    <location>
        <begin position="87"/>
        <end position="106"/>
    </location>
</feature>
<evidence type="ECO:0000256" key="1">
    <source>
        <dbReference type="ARBA" id="ARBA00004141"/>
    </source>
</evidence>
<evidence type="ECO:0000313" key="11">
    <source>
        <dbReference type="Proteomes" id="UP000230407"/>
    </source>
</evidence>
<proteinExistence type="inferred from homology"/>
<sequence length="455" mass="48883">MMLAVDLLGAAVPAGVLCAMANLPHPLWTGALIGAAWPLTAALRKRYAAGSLGESGAVLPVVRDWLVMLGVLAAVCVAARIEVPVASWLLALLPCLVLTAVHRRLVFRRTLARRRNARGLRRVLVVGEAAAVDGILARLAARTDNQYLVVGSCVTGGGAAGAGLPASVRLPGGPGGGEDADTVLRCATELDAELVFVAPGGRISGDWLRRLSWTLHGNGLELAVLPGLFDVSRHRVRLAGAAGLTVLHVAPAARHGLPALLKRATDVAGALLLSVLLAPLLLVVAAAVRLSSPGPVLYRHVRVGRGRVPFRMWKFRTMVNDADRMRREKEVPNEHDGAMFKLERDPRVTPLGRFLRRYSLDELPQLYNVLAGHMSLVGPRPPLPDEVEQYDDTALRRLAVKPGITGLWQVSGRSDLSWDETVALDLSYVDNWSYARDIDVLARTFRAVVSGRGAY</sequence>
<protein>
    <submittedName>
        <fullName evidence="10">Glycosyl transferase</fullName>
    </submittedName>
</protein>
<dbReference type="Proteomes" id="UP000230407">
    <property type="component" value="Unassembled WGS sequence"/>
</dbReference>
<organism evidence="10 11">
    <name type="scientific">Streptomyces carminius</name>
    <dbReference type="NCBI Taxonomy" id="2665496"/>
    <lineage>
        <taxon>Bacteria</taxon>
        <taxon>Bacillati</taxon>
        <taxon>Actinomycetota</taxon>
        <taxon>Actinomycetes</taxon>
        <taxon>Kitasatosporales</taxon>
        <taxon>Streptomycetaceae</taxon>
        <taxon>Streptomyces</taxon>
    </lineage>
</organism>